<dbReference type="AlphaFoldDB" id="A0A397SFZ4"/>
<comment type="caution">
    <text evidence="1">The sequence shown here is derived from an EMBL/GenBank/DDBJ whole genome shotgun (WGS) entry which is preliminary data.</text>
</comment>
<dbReference type="Proteomes" id="UP000265703">
    <property type="component" value="Unassembled WGS sequence"/>
</dbReference>
<dbReference type="EMBL" id="QKYT01000759">
    <property type="protein sequence ID" value="RIA81681.1"/>
    <property type="molecule type" value="Genomic_DNA"/>
</dbReference>
<sequence length="132" mass="15195">MGREMFFNLFNSILESETTLFQFGYLELGNGFWILFRLRNLVSFEVVTLKLSFQNVEIQIWKYSTLGIQNSETYMFAPKLGKPKHSALKIKTETFSSGNRNGNVNSALETETEIFGLFLKIWDFGSQKLSIA</sequence>
<reference evidence="1 2" key="1">
    <citation type="submission" date="2018-06" db="EMBL/GenBank/DDBJ databases">
        <title>Comparative genomics reveals the genomic features of Rhizophagus irregularis, R. cerebriforme, R. diaphanum and Gigaspora rosea, and their symbiotic lifestyle signature.</title>
        <authorList>
            <person name="Morin E."/>
            <person name="San Clemente H."/>
            <person name="Chen E.C.H."/>
            <person name="De La Providencia I."/>
            <person name="Hainaut M."/>
            <person name="Kuo A."/>
            <person name="Kohler A."/>
            <person name="Murat C."/>
            <person name="Tang N."/>
            <person name="Roy S."/>
            <person name="Loubradou J."/>
            <person name="Henrissat B."/>
            <person name="Grigoriev I.V."/>
            <person name="Corradi N."/>
            <person name="Roux C."/>
            <person name="Martin F.M."/>
        </authorList>
    </citation>
    <scope>NUCLEOTIDE SEQUENCE [LARGE SCALE GENOMIC DNA]</scope>
    <source>
        <strain evidence="1 2">DAOM 227022</strain>
    </source>
</reference>
<evidence type="ECO:0000313" key="1">
    <source>
        <dbReference type="EMBL" id="RIA81681.1"/>
    </source>
</evidence>
<accession>A0A397SFZ4</accession>
<evidence type="ECO:0000313" key="2">
    <source>
        <dbReference type="Proteomes" id="UP000265703"/>
    </source>
</evidence>
<protein>
    <submittedName>
        <fullName evidence="1">Uncharacterized protein</fullName>
    </submittedName>
</protein>
<name>A0A397SFZ4_9GLOM</name>
<keyword evidence="2" id="KW-1185">Reference proteome</keyword>
<organism evidence="1 2">
    <name type="scientific">Glomus cerebriforme</name>
    <dbReference type="NCBI Taxonomy" id="658196"/>
    <lineage>
        <taxon>Eukaryota</taxon>
        <taxon>Fungi</taxon>
        <taxon>Fungi incertae sedis</taxon>
        <taxon>Mucoromycota</taxon>
        <taxon>Glomeromycotina</taxon>
        <taxon>Glomeromycetes</taxon>
        <taxon>Glomerales</taxon>
        <taxon>Glomeraceae</taxon>
        <taxon>Glomus</taxon>
    </lineage>
</organism>
<gene>
    <name evidence="1" type="ORF">C1645_836599</name>
</gene>
<proteinExistence type="predicted"/>